<dbReference type="EMBL" id="BPVZ01000026">
    <property type="protein sequence ID" value="GKV06909.1"/>
    <property type="molecule type" value="Genomic_DNA"/>
</dbReference>
<comment type="caution">
    <text evidence="1">The sequence shown here is derived from an EMBL/GenBank/DDBJ whole genome shotgun (WGS) entry which is preliminary data.</text>
</comment>
<protein>
    <submittedName>
        <fullName evidence="1">Uncharacterized protein</fullName>
    </submittedName>
</protein>
<dbReference type="AlphaFoldDB" id="A0AAV5J956"/>
<accession>A0AAV5J956</accession>
<reference evidence="1 2" key="1">
    <citation type="journal article" date="2021" name="Commun. Biol.">
        <title>The genome of Shorea leprosula (Dipterocarpaceae) highlights the ecological relevance of drought in aseasonal tropical rainforests.</title>
        <authorList>
            <person name="Ng K.K.S."/>
            <person name="Kobayashi M.J."/>
            <person name="Fawcett J.A."/>
            <person name="Hatakeyama M."/>
            <person name="Paape T."/>
            <person name="Ng C.H."/>
            <person name="Ang C.C."/>
            <person name="Tnah L.H."/>
            <person name="Lee C.T."/>
            <person name="Nishiyama T."/>
            <person name="Sese J."/>
            <person name="O'Brien M.J."/>
            <person name="Copetti D."/>
            <person name="Mohd Noor M.I."/>
            <person name="Ong R.C."/>
            <person name="Putra M."/>
            <person name="Sireger I.Z."/>
            <person name="Indrioko S."/>
            <person name="Kosugi Y."/>
            <person name="Izuno A."/>
            <person name="Isagi Y."/>
            <person name="Lee S.L."/>
            <person name="Shimizu K.K."/>
        </authorList>
    </citation>
    <scope>NUCLEOTIDE SEQUENCE [LARGE SCALE GENOMIC DNA]</scope>
    <source>
        <strain evidence="1">214</strain>
    </source>
</reference>
<proteinExistence type="predicted"/>
<organism evidence="1 2">
    <name type="scientific">Rubroshorea leprosula</name>
    <dbReference type="NCBI Taxonomy" id="152421"/>
    <lineage>
        <taxon>Eukaryota</taxon>
        <taxon>Viridiplantae</taxon>
        <taxon>Streptophyta</taxon>
        <taxon>Embryophyta</taxon>
        <taxon>Tracheophyta</taxon>
        <taxon>Spermatophyta</taxon>
        <taxon>Magnoliopsida</taxon>
        <taxon>eudicotyledons</taxon>
        <taxon>Gunneridae</taxon>
        <taxon>Pentapetalae</taxon>
        <taxon>rosids</taxon>
        <taxon>malvids</taxon>
        <taxon>Malvales</taxon>
        <taxon>Dipterocarpaceae</taxon>
        <taxon>Rubroshorea</taxon>
    </lineage>
</organism>
<name>A0AAV5J956_9ROSI</name>
<evidence type="ECO:0000313" key="1">
    <source>
        <dbReference type="EMBL" id="GKV06909.1"/>
    </source>
</evidence>
<sequence length="167" mass="18894">MPLDGASSLTCYIVELQKGTFHQITKSWLNLQVEDQKSLALRRNFHGQADVFEQDKFPCSGWSVHDWGKNSTAKAKYPCSRTKSPSKDEIFVVGHQILGVEQNHHVWNAENTHTDAVAEGQLAMVAVNNSLERSRRPMRGFASGQKLLQNGNCCYFIVRIRTKDSSW</sequence>
<evidence type="ECO:0000313" key="2">
    <source>
        <dbReference type="Proteomes" id="UP001054252"/>
    </source>
</evidence>
<dbReference type="Proteomes" id="UP001054252">
    <property type="component" value="Unassembled WGS sequence"/>
</dbReference>
<gene>
    <name evidence="1" type="ORF">SLEP1_g18728</name>
</gene>
<keyword evidence="2" id="KW-1185">Reference proteome</keyword>